<comment type="caution">
    <text evidence="4">The sequence shown here is derived from an EMBL/GenBank/DDBJ whole genome shotgun (WGS) entry which is preliminary data.</text>
</comment>
<keyword evidence="5" id="KW-1185">Reference proteome</keyword>
<evidence type="ECO:0000259" key="3">
    <source>
        <dbReference type="Pfam" id="PF07883"/>
    </source>
</evidence>
<feature type="domain" description="Cupin type-2" evidence="3">
    <location>
        <begin position="41"/>
        <end position="107"/>
    </location>
</feature>
<dbReference type="Gene3D" id="2.60.120.10">
    <property type="entry name" value="Jelly Rolls"/>
    <property type="match status" value="1"/>
</dbReference>
<name>A0A554MXT6_9EURY</name>
<proteinExistence type="predicted"/>
<feature type="region of interest" description="Disordered" evidence="2">
    <location>
        <begin position="1"/>
        <end position="21"/>
    </location>
</feature>
<dbReference type="InterPro" id="IPR051610">
    <property type="entry name" value="GPI/OXD"/>
</dbReference>
<dbReference type="SUPFAM" id="SSF51182">
    <property type="entry name" value="RmlC-like cupins"/>
    <property type="match status" value="1"/>
</dbReference>
<keyword evidence="1" id="KW-0479">Metal-binding</keyword>
<dbReference type="OrthoDB" id="190812at2157"/>
<protein>
    <submittedName>
        <fullName evidence="4">Cupin domain-containing protein</fullName>
    </submittedName>
</protein>
<evidence type="ECO:0000256" key="1">
    <source>
        <dbReference type="ARBA" id="ARBA00022723"/>
    </source>
</evidence>
<organism evidence="4 5">
    <name type="scientific">Haloglomus irregulare</name>
    <dbReference type="NCBI Taxonomy" id="2234134"/>
    <lineage>
        <taxon>Archaea</taxon>
        <taxon>Methanobacteriati</taxon>
        <taxon>Methanobacteriota</taxon>
        <taxon>Stenosarchaea group</taxon>
        <taxon>Halobacteria</taxon>
        <taxon>Halobacteriales</taxon>
        <taxon>Natronomonadaceae</taxon>
        <taxon>Haloglomus</taxon>
    </lineage>
</organism>
<sequence length="156" mass="16321">MEKVTVETLAPDNNPGGGRETARRVGEALGTADVGLSYYELDAGQNLSGGIHTHMDQEEIFHVLEGTLTFRTPDGEVAVGAGEVVRFAPGDYQQGVNDSGGPVRLLGIGAPKGSTDVRVPQPCGACEESDSLRFVPGDDGMQLQCPDCGETFETPG</sequence>
<evidence type="ECO:0000256" key="2">
    <source>
        <dbReference type="SAM" id="MobiDB-lite"/>
    </source>
</evidence>
<evidence type="ECO:0000313" key="4">
    <source>
        <dbReference type="EMBL" id="TSD09933.1"/>
    </source>
</evidence>
<dbReference type="InParanoid" id="A0A554MXT6"/>
<dbReference type="Proteomes" id="UP000319894">
    <property type="component" value="Unassembled WGS sequence"/>
</dbReference>
<dbReference type="InterPro" id="IPR014710">
    <property type="entry name" value="RmlC-like_jellyroll"/>
</dbReference>
<dbReference type="Pfam" id="PF07883">
    <property type="entry name" value="Cupin_2"/>
    <property type="match status" value="1"/>
</dbReference>
<dbReference type="InterPro" id="IPR011051">
    <property type="entry name" value="RmlC_Cupin_sf"/>
</dbReference>
<reference evidence="4 5" key="1">
    <citation type="submission" date="2018-06" db="EMBL/GenBank/DDBJ databases">
        <title>Natronomonas sp. F16-60 a new haloarchaeon isolated from a solar saltern of Isla Cristina, Huelva, Spain.</title>
        <authorList>
            <person name="Duran-Viseras A."/>
            <person name="Sanchez-Porro C."/>
            <person name="Ventosa A."/>
        </authorList>
    </citation>
    <scope>NUCLEOTIDE SEQUENCE [LARGE SCALE GENOMIC DNA]</scope>
    <source>
        <strain evidence="4 5">F16-60</strain>
    </source>
</reference>
<dbReference type="InterPro" id="IPR013096">
    <property type="entry name" value="Cupin_2"/>
</dbReference>
<dbReference type="AlphaFoldDB" id="A0A554MXT6"/>
<dbReference type="EMBL" id="QMDX01000009">
    <property type="protein sequence ID" value="TSD09933.1"/>
    <property type="molecule type" value="Genomic_DNA"/>
</dbReference>
<accession>A0A554MXT6</accession>
<dbReference type="GO" id="GO:0046872">
    <property type="term" value="F:metal ion binding"/>
    <property type="evidence" value="ECO:0007669"/>
    <property type="project" value="UniProtKB-KW"/>
</dbReference>
<dbReference type="RefSeq" id="WP_144262621.1">
    <property type="nucleotide sequence ID" value="NZ_QMDX01000009.1"/>
</dbReference>
<dbReference type="PANTHER" id="PTHR35848">
    <property type="entry name" value="OXALATE-BINDING PROTEIN"/>
    <property type="match status" value="1"/>
</dbReference>
<gene>
    <name evidence="4" type="ORF">DP107_13140</name>
</gene>
<evidence type="ECO:0000313" key="5">
    <source>
        <dbReference type="Proteomes" id="UP000319894"/>
    </source>
</evidence>
<dbReference type="PANTHER" id="PTHR35848:SF9">
    <property type="entry name" value="SLL1358 PROTEIN"/>
    <property type="match status" value="1"/>
</dbReference>